<sequence>MTRILPKAAAFGRAMFMLTKPPLSCGPQAQDKPPGKAFFTFLGGMASDLEVAGAGTRQKKIGEFE</sequence>
<evidence type="ECO:0000313" key="2">
    <source>
        <dbReference type="Proteomes" id="UP000037109"/>
    </source>
</evidence>
<proteinExistence type="predicted"/>
<dbReference type="EMBL" id="LGUF01000007">
    <property type="protein sequence ID" value="KON87549.1"/>
    <property type="molecule type" value="Genomic_DNA"/>
</dbReference>
<accession>A0A0M0GCI0</accession>
<dbReference type="STRING" id="1459.AF332_12390"/>
<evidence type="ECO:0000313" key="1">
    <source>
        <dbReference type="EMBL" id="KON87549.1"/>
    </source>
</evidence>
<name>A0A0M0GCI0_SPOGL</name>
<dbReference type="Proteomes" id="UP000037109">
    <property type="component" value="Unassembled WGS sequence"/>
</dbReference>
<dbReference type="AlphaFoldDB" id="A0A0M0GCI0"/>
<protein>
    <submittedName>
        <fullName evidence="1">Uncharacterized protein</fullName>
    </submittedName>
</protein>
<organism evidence="1 2">
    <name type="scientific">Sporosarcina globispora</name>
    <name type="common">Bacillus globisporus</name>
    <dbReference type="NCBI Taxonomy" id="1459"/>
    <lineage>
        <taxon>Bacteria</taxon>
        <taxon>Bacillati</taxon>
        <taxon>Bacillota</taxon>
        <taxon>Bacilli</taxon>
        <taxon>Bacillales</taxon>
        <taxon>Caryophanaceae</taxon>
        <taxon>Sporosarcina</taxon>
    </lineage>
</organism>
<keyword evidence="2" id="KW-1185">Reference proteome</keyword>
<gene>
    <name evidence="1" type="ORF">AF332_12390</name>
</gene>
<dbReference type="PATRIC" id="fig|1459.3.peg.2677"/>
<reference evidence="2" key="1">
    <citation type="submission" date="2015-07" db="EMBL/GenBank/DDBJ databases">
        <title>Fjat-10036 dsm4.</title>
        <authorList>
            <person name="Liu B."/>
            <person name="Wang J."/>
            <person name="Zhu Y."/>
            <person name="Liu G."/>
            <person name="Chen Q."/>
            <person name="Chen Z."/>
            <person name="Lan J."/>
            <person name="Che J."/>
            <person name="Ge C."/>
            <person name="Shi H."/>
            <person name="Pan Z."/>
            <person name="Liu X."/>
        </authorList>
    </citation>
    <scope>NUCLEOTIDE SEQUENCE [LARGE SCALE GENOMIC DNA]</scope>
    <source>
        <strain evidence="2">DSM 4</strain>
    </source>
</reference>
<comment type="caution">
    <text evidence="1">The sequence shown here is derived from an EMBL/GenBank/DDBJ whole genome shotgun (WGS) entry which is preliminary data.</text>
</comment>